<organism evidence="10 11">
    <name type="scientific">Branchiostoma lanceolatum</name>
    <name type="common">Common lancelet</name>
    <name type="synonym">Amphioxus lanceolatum</name>
    <dbReference type="NCBI Taxonomy" id="7740"/>
    <lineage>
        <taxon>Eukaryota</taxon>
        <taxon>Metazoa</taxon>
        <taxon>Chordata</taxon>
        <taxon>Cephalochordata</taxon>
        <taxon>Leptocardii</taxon>
        <taxon>Amphioxiformes</taxon>
        <taxon>Branchiostomatidae</taxon>
        <taxon>Branchiostoma</taxon>
    </lineage>
</organism>
<dbReference type="GO" id="GO:0003714">
    <property type="term" value="F:transcription corepressor activity"/>
    <property type="evidence" value="ECO:0007669"/>
    <property type="project" value="TreeGrafter"/>
</dbReference>
<dbReference type="FunFam" id="3.90.228.10:FF:000008">
    <property type="entry name" value="Poly [ADP-ribose] polymerase"/>
    <property type="match status" value="1"/>
</dbReference>
<dbReference type="Gene3D" id="3.90.228.10">
    <property type="match status" value="1"/>
</dbReference>
<protein>
    <recommendedName>
        <fullName evidence="7">Poly [ADP-ribose] polymerase</fullName>
        <shortName evidence="7">PARP</shortName>
        <ecNumber evidence="7">2.4.2.-</ecNumber>
    </recommendedName>
</protein>
<dbReference type="EMBL" id="OV696703">
    <property type="protein sequence ID" value="CAH1249983.1"/>
    <property type="molecule type" value="Genomic_DNA"/>
</dbReference>
<comment type="similarity">
    <text evidence="6">Belongs to the ARTD/PARP family.</text>
</comment>
<evidence type="ECO:0000256" key="6">
    <source>
        <dbReference type="ARBA" id="ARBA00024347"/>
    </source>
</evidence>
<name>A0A8K0EFS2_BRALA</name>
<evidence type="ECO:0000256" key="4">
    <source>
        <dbReference type="ARBA" id="ARBA00023027"/>
    </source>
</evidence>
<dbReference type="EC" id="2.4.2.-" evidence="7"/>
<keyword evidence="2 7" id="KW-0328">Glycosyltransferase</keyword>
<dbReference type="InterPro" id="IPR012677">
    <property type="entry name" value="Nucleotide-bd_a/b_plait_sf"/>
</dbReference>
<dbReference type="GO" id="GO:0010629">
    <property type="term" value="P:negative regulation of gene expression"/>
    <property type="evidence" value="ECO:0007669"/>
    <property type="project" value="TreeGrafter"/>
</dbReference>
<feature type="domain" description="PARP catalytic" evidence="8">
    <location>
        <begin position="1141"/>
        <end position="1341"/>
    </location>
</feature>
<dbReference type="Proteomes" id="UP000838412">
    <property type="component" value="Chromosome 18"/>
</dbReference>
<reference evidence="10" key="1">
    <citation type="submission" date="2022-01" db="EMBL/GenBank/DDBJ databases">
        <authorList>
            <person name="Braso-Vives M."/>
        </authorList>
    </citation>
    <scope>NUCLEOTIDE SEQUENCE</scope>
</reference>
<sequence>MQLVSPLYITDGKTRNGIAKEAKGEILRGQALSVSPIVVTRSVQVSGINRRFTRDLLINYFENTERSGGGKVLDITMDQKSGTAIIRFKEPSVVQRVARKPSHEFDCGRVSVCAHYDVLGTITDTKFFTSSDPTLGPKVPRVIKRNELNIVNIEPSKLCLLEKQLSKLERAFPNVDFYINHDKHEITIAGVDQEPTQARDKINEKLEEFKEYTWLISDELQSILSRDHTKKAIENSLAQANVHKGVHVTVEHNEIVVFGVDDSAVETAESCVRSIFKENSRNIPKELLRLNDWDDLMTQTNKDANYNAIMSCDKNSGEVKVAGLILVVNDIEKKLDDFLKQHSFEASHVDVERPIVNVLVKRQKDQVKEIETVNEVSIDDTETGFKILGPRDRMKKVSKEIMDLVSKVMKTTVQYKKPGLVKLFSDDTFKMLLKGIEENQRCALRWDCKARTLTFREKTKLKDLRPSTPDVACGSSIGPISVDIEQGSIESESADVIVNPVTNNSAFTVVGDALVKYGGQRVKDNFERDWSKRTNGVLLADSGALRCKTVAHMEIPPKNKLKDAVCQCLVFSAQAGMTSIAFPAIGTGRHGMTSIESAKAIRDGIEQFIQQNPASKLTKVKLTIFVQQMVADYKTEFPAGSLRSSPTAGIRTPSPGQQEMSFGSVKMQVQQGDISKERTDVLVSTILKDMEFTVVTKALVRAGGQSIADELKTTWPNRIDKVVFTDAGSLPNKKIAHMVVENASELKDSVVSCLQAADKLGMVSISFPAIGTGGMMSQVESAKGIYSGVQEFGIKFNPKILQLVRVTVFEGKMLGTFHSTMQQYTTTSYSPPTIGVPSGHIGSVAVQIQQGDLAKETTDAIVNPVDTDGGFFAVGKALEGVGGATIRTDCQTSWNQRTNEVLVTDGGTLPCKKVIHAVCPNAKAMKGRVLGCLLQAEVKGLTSVSFPAIGTGGFGVSVADAARETILGIKEFAITCSPKSVKIVRVTVFQAQMVAEFQQALQAAVPKASIATCTPALASPAAEIVPKTDVEQVVDMTVYACDKRDTDSAMQEVSKTIDSYMTRERVDDDRLHATIRHLQQNERDSVIQMGADYLVFVTIKGHHIEMVGLKEDVAEVLREIEIFLREKKAAYDIEELKKDIIRVPDHWSTPPPNVKGPYMHPLHDTSQEYKDVQRHFLSSLGYQPQIVSISRVQNESKYKTYLSELKERRKTCPRSKIEKSLYHGTAAEVVGNINQGGFNRNYGGKNATVYGNGVYFAKHASYSAQDTYSPPDAQGNKHIYQVRAIVGEYTTGKSGILEPPPKTPSNAAVRYDSVVDNVKNPSIFVVFRDNDAYPEYLIVFK</sequence>
<dbReference type="CDD" id="cd01439">
    <property type="entry name" value="TCCD_inducible_PARP_like"/>
    <property type="match status" value="1"/>
</dbReference>
<dbReference type="PANTHER" id="PTHR14453">
    <property type="entry name" value="PARP/ZINC FINGER CCCH TYPE DOMAIN CONTAINING PROTEIN"/>
    <property type="match status" value="1"/>
</dbReference>
<keyword evidence="3 7" id="KW-0808">Transferase</keyword>
<gene>
    <name evidence="10" type="primary">PARP14</name>
    <name evidence="10" type="ORF">BLAG_LOCUS10892</name>
</gene>
<dbReference type="InterPro" id="IPR012317">
    <property type="entry name" value="Poly(ADP-ribose)pol_cat_dom"/>
</dbReference>
<evidence type="ECO:0000256" key="7">
    <source>
        <dbReference type="RuleBase" id="RU362114"/>
    </source>
</evidence>
<dbReference type="PANTHER" id="PTHR14453:SF67">
    <property type="entry name" value="POLY [ADP-RIBOSE] POLYMERASE"/>
    <property type="match status" value="1"/>
</dbReference>
<evidence type="ECO:0000256" key="2">
    <source>
        <dbReference type="ARBA" id="ARBA00022676"/>
    </source>
</evidence>
<dbReference type="Gene3D" id="3.40.220.10">
    <property type="entry name" value="Leucine Aminopeptidase, subunit E, domain 1"/>
    <property type="match status" value="3"/>
</dbReference>
<feature type="domain" description="Macro" evidence="9">
    <location>
        <begin position="654"/>
        <end position="825"/>
    </location>
</feature>
<dbReference type="InterPro" id="IPR052056">
    <property type="entry name" value="Mono-ARTD/PARP"/>
</dbReference>
<dbReference type="Pfam" id="PF23085">
    <property type="entry name" value="RRM_PARP14_3"/>
    <property type="match status" value="1"/>
</dbReference>
<proteinExistence type="inferred from homology"/>
<dbReference type="PROSITE" id="PS51154">
    <property type="entry name" value="MACRO"/>
    <property type="match status" value="3"/>
</dbReference>
<dbReference type="CDD" id="cd12547">
    <property type="entry name" value="RRM1_2_PAR10"/>
    <property type="match status" value="1"/>
</dbReference>
<dbReference type="OrthoDB" id="6133115at2759"/>
<evidence type="ECO:0000256" key="1">
    <source>
        <dbReference type="ARBA" id="ARBA00004123"/>
    </source>
</evidence>
<feature type="domain" description="Macro" evidence="9">
    <location>
        <begin position="469"/>
        <end position="641"/>
    </location>
</feature>
<dbReference type="InterPro" id="IPR034464">
    <property type="entry name" value="PAR10_RRM1_2"/>
</dbReference>
<dbReference type="InterPro" id="IPR002589">
    <property type="entry name" value="Macro_dom"/>
</dbReference>
<dbReference type="Pfam" id="PF01661">
    <property type="entry name" value="Macro"/>
    <property type="match status" value="3"/>
</dbReference>
<evidence type="ECO:0000259" key="9">
    <source>
        <dbReference type="PROSITE" id="PS51154"/>
    </source>
</evidence>
<evidence type="ECO:0000256" key="3">
    <source>
        <dbReference type="ARBA" id="ARBA00022679"/>
    </source>
</evidence>
<dbReference type="PROSITE" id="PS51059">
    <property type="entry name" value="PARP_CATALYTIC"/>
    <property type="match status" value="1"/>
</dbReference>
<keyword evidence="5" id="KW-0539">Nucleus</keyword>
<evidence type="ECO:0000256" key="5">
    <source>
        <dbReference type="ARBA" id="ARBA00023242"/>
    </source>
</evidence>
<dbReference type="GO" id="GO:0005737">
    <property type="term" value="C:cytoplasm"/>
    <property type="evidence" value="ECO:0007669"/>
    <property type="project" value="TreeGrafter"/>
</dbReference>
<keyword evidence="4 7" id="KW-0520">NAD</keyword>
<comment type="subcellular location">
    <subcellularLocation>
        <location evidence="1">Nucleus</location>
    </subcellularLocation>
</comment>
<evidence type="ECO:0000313" key="11">
    <source>
        <dbReference type="Proteomes" id="UP000838412"/>
    </source>
</evidence>
<dbReference type="InterPro" id="IPR043472">
    <property type="entry name" value="Macro_dom-like"/>
</dbReference>
<evidence type="ECO:0000259" key="8">
    <source>
        <dbReference type="PROSITE" id="PS51059"/>
    </source>
</evidence>
<feature type="domain" description="Macro" evidence="9">
    <location>
        <begin position="833"/>
        <end position="1005"/>
    </location>
</feature>
<dbReference type="GO" id="GO:1990404">
    <property type="term" value="F:NAD+-protein mono-ADP-ribosyltransferase activity"/>
    <property type="evidence" value="ECO:0007669"/>
    <property type="project" value="TreeGrafter"/>
</dbReference>
<dbReference type="Gene3D" id="3.30.70.330">
    <property type="match status" value="1"/>
</dbReference>
<dbReference type="SUPFAM" id="SSF56399">
    <property type="entry name" value="ADP-ribosylation"/>
    <property type="match status" value="1"/>
</dbReference>
<keyword evidence="11" id="KW-1185">Reference proteome</keyword>
<dbReference type="GO" id="GO:0005634">
    <property type="term" value="C:nucleus"/>
    <property type="evidence" value="ECO:0007669"/>
    <property type="project" value="UniProtKB-SubCell"/>
</dbReference>
<dbReference type="GO" id="GO:0070212">
    <property type="term" value="P:protein poly-ADP-ribosylation"/>
    <property type="evidence" value="ECO:0007669"/>
    <property type="project" value="TreeGrafter"/>
</dbReference>
<dbReference type="SMART" id="SM00506">
    <property type="entry name" value="A1pp"/>
    <property type="match status" value="3"/>
</dbReference>
<dbReference type="Pfam" id="PF00644">
    <property type="entry name" value="PARP"/>
    <property type="match status" value="1"/>
</dbReference>
<evidence type="ECO:0000313" key="10">
    <source>
        <dbReference type="EMBL" id="CAH1249983.1"/>
    </source>
</evidence>
<dbReference type="SUPFAM" id="SSF52949">
    <property type="entry name" value="Macro domain-like"/>
    <property type="match status" value="3"/>
</dbReference>
<dbReference type="GO" id="GO:0003950">
    <property type="term" value="F:NAD+ poly-ADP-ribosyltransferase activity"/>
    <property type="evidence" value="ECO:0007669"/>
    <property type="project" value="UniProtKB-UniRule"/>
</dbReference>
<accession>A0A8K0EFS2</accession>